<accession>A0A6G9AF15</accession>
<evidence type="ECO:0000256" key="4">
    <source>
        <dbReference type="ARBA" id="ARBA00022691"/>
    </source>
</evidence>
<dbReference type="PRINTS" id="PR00105">
    <property type="entry name" value="C5METTRFRASE"/>
</dbReference>
<proteinExistence type="inferred from homology"/>
<dbReference type="REBASE" id="389899">
    <property type="entry name" value="M.Bsy101S1ORF15725P"/>
</dbReference>
<dbReference type="Pfam" id="PF00145">
    <property type="entry name" value="DNA_methylase"/>
    <property type="match status" value="2"/>
</dbReference>
<dbReference type="Gene3D" id="3.90.120.10">
    <property type="entry name" value="DNA Methylase, subunit A, domain 2"/>
    <property type="match status" value="1"/>
</dbReference>
<sequence>MLAGGSTFETKSNVSRARGSRKDGYAVVDLFAGPGGLGEGFASALDDKSRRRFHSVVSIERDAFAHQTLLLRHFLRQFPDGEAPDDYYHLLAGRISRAELFARYPTAHADALQSARQISLGSETRAEVRGIIQGRLAGNELWALIGGPPCQAYSLVGRSRMMGRPDFERDERHTLYLEYLRIIADHRPPVFVMENVKGLLSASIEGKSTVSRIVRDLARPATAIPGAPDDLRYKLYSLAENEVAEGEVDPRLFLVRAEDHGIPQARHRMFIVGVRSDLKVRPATLKRMVAPTVRDTIGSLPAIRSGLSRDEDSQTSWLREMRRISGMNIRSQLNGAKYAGSVARGLSLESLIEMHSPSATFSTRYKLRRPNHDILRSLYDERLPLLTAHESRSHMASDLRRYLYAAIFAQETGRSPKLADFPVSLLPDHQNVEEGRAGKMFSDRFRVQLAEQVSTTITSHISKDGHYFIHYDPAQCRSLTVREAARLQTFPDNYHFEGPRTAQYHQVGNAVPPQLAKQIAEVIGEVLDSIGAVGNG</sequence>
<evidence type="ECO:0000256" key="1">
    <source>
        <dbReference type="ARBA" id="ARBA00011975"/>
    </source>
</evidence>
<keyword evidence="4 7" id="KW-0949">S-adenosyl-L-methionine</keyword>
<evidence type="ECO:0000256" key="8">
    <source>
        <dbReference type="RuleBase" id="RU000416"/>
    </source>
</evidence>
<dbReference type="EC" id="2.1.1.37" evidence="1"/>
<dbReference type="AlphaFoldDB" id="A0A6G9AF15"/>
<gene>
    <name evidence="9" type="ORF">HAV00_15725</name>
</gene>
<dbReference type="GO" id="GO:0003677">
    <property type="term" value="F:DNA binding"/>
    <property type="evidence" value="ECO:0007669"/>
    <property type="project" value="TreeGrafter"/>
</dbReference>
<dbReference type="GO" id="GO:0009307">
    <property type="term" value="P:DNA restriction-modification system"/>
    <property type="evidence" value="ECO:0007669"/>
    <property type="project" value="UniProtKB-KW"/>
</dbReference>
<dbReference type="PANTHER" id="PTHR10629:SF52">
    <property type="entry name" value="DNA (CYTOSINE-5)-METHYLTRANSFERASE 1"/>
    <property type="match status" value="1"/>
</dbReference>
<dbReference type="GO" id="GO:0032259">
    <property type="term" value="P:methylation"/>
    <property type="evidence" value="ECO:0007669"/>
    <property type="project" value="UniProtKB-KW"/>
</dbReference>
<comment type="catalytic activity">
    <reaction evidence="6">
        <text>a 2'-deoxycytidine in DNA + S-adenosyl-L-methionine = a 5-methyl-2'-deoxycytidine in DNA + S-adenosyl-L-homocysteine + H(+)</text>
        <dbReference type="Rhea" id="RHEA:13681"/>
        <dbReference type="Rhea" id="RHEA-COMP:11369"/>
        <dbReference type="Rhea" id="RHEA-COMP:11370"/>
        <dbReference type="ChEBI" id="CHEBI:15378"/>
        <dbReference type="ChEBI" id="CHEBI:57856"/>
        <dbReference type="ChEBI" id="CHEBI:59789"/>
        <dbReference type="ChEBI" id="CHEBI:85452"/>
        <dbReference type="ChEBI" id="CHEBI:85454"/>
        <dbReference type="EC" id="2.1.1.37"/>
    </reaction>
</comment>
<evidence type="ECO:0000313" key="9">
    <source>
        <dbReference type="EMBL" id="QIP10909.1"/>
    </source>
</evidence>
<keyword evidence="5" id="KW-0680">Restriction system</keyword>
<dbReference type="InterPro" id="IPR001525">
    <property type="entry name" value="C5_MeTfrase"/>
</dbReference>
<dbReference type="Gene3D" id="3.40.50.150">
    <property type="entry name" value="Vaccinia Virus protein VP39"/>
    <property type="match status" value="1"/>
</dbReference>
<dbReference type="PROSITE" id="PS51679">
    <property type="entry name" value="SAM_MT_C5"/>
    <property type="match status" value="1"/>
</dbReference>
<dbReference type="RefSeq" id="WP_166470002.1">
    <property type="nucleotide sequence ID" value="NZ_CP050066.2"/>
</dbReference>
<dbReference type="Proteomes" id="UP000500895">
    <property type="component" value="Chromosome"/>
</dbReference>
<keyword evidence="3 7" id="KW-0808">Transferase</keyword>
<reference evidence="9 10" key="1">
    <citation type="journal article" date="2020" name="Int. J. Syst. Evol. Microbiol.">
        <title>Description and complete genome sequences of Bradyrhizobium symbiodeficiens sp. nov., a non-symbiotic bacterium associated with legumes native to Canada.</title>
        <authorList>
            <person name="Bromfield E.S.P."/>
            <person name="Cloutier S."/>
            <person name="Nguyen H.D.T."/>
        </authorList>
    </citation>
    <scope>NUCLEOTIDE SEQUENCE [LARGE SCALE GENOMIC DNA]</scope>
    <source>
        <strain evidence="9 10">101S1MB</strain>
    </source>
</reference>
<keyword evidence="2 7" id="KW-0489">Methyltransferase</keyword>
<organism evidence="9 10">
    <name type="scientific">Bradyrhizobium symbiodeficiens</name>
    <dbReference type="NCBI Taxonomy" id="1404367"/>
    <lineage>
        <taxon>Bacteria</taxon>
        <taxon>Pseudomonadati</taxon>
        <taxon>Pseudomonadota</taxon>
        <taxon>Alphaproteobacteria</taxon>
        <taxon>Hyphomicrobiales</taxon>
        <taxon>Nitrobacteraceae</taxon>
        <taxon>Bradyrhizobium</taxon>
    </lineage>
</organism>
<dbReference type="InterPro" id="IPR029063">
    <property type="entry name" value="SAM-dependent_MTases_sf"/>
</dbReference>
<evidence type="ECO:0000256" key="5">
    <source>
        <dbReference type="ARBA" id="ARBA00022747"/>
    </source>
</evidence>
<evidence type="ECO:0000256" key="3">
    <source>
        <dbReference type="ARBA" id="ARBA00022679"/>
    </source>
</evidence>
<name>A0A6G9AF15_9BRAD</name>
<dbReference type="GO" id="GO:0044027">
    <property type="term" value="P:negative regulation of gene expression via chromosomal CpG island methylation"/>
    <property type="evidence" value="ECO:0007669"/>
    <property type="project" value="TreeGrafter"/>
</dbReference>
<evidence type="ECO:0000256" key="2">
    <source>
        <dbReference type="ARBA" id="ARBA00022603"/>
    </source>
</evidence>
<dbReference type="SUPFAM" id="SSF53335">
    <property type="entry name" value="S-adenosyl-L-methionine-dependent methyltransferases"/>
    <property type="match status" value="1"/>
</dbReference>
<evidence type="ECO:0000313" key="10">
    <source>
        <dbReference type="Proteomes" id="UP000500895"/>
    </source>
</evidence>
<evidence type="ECO:0000256" key="6">
    <source>
        <dbReference type="ARBA" id="ARBA00047422"/>
    </source>
</evidence>
<dbReference type="GO" id="GO:0003886">
    <property type="term" value="F:DNA (cytosine-5-)-methyltransferase activity"/>
    <property type="evidence" value="ECO:0007669"/>
    <property type="project" value="UniProtKB-EC"/>
</dbReference>
<dbReference type="PANTHER" id="PTHR10629">
    <property type="entry name" value="CYTOSINE-SPECIFIC METHYLTRANSFERASE"/>
    <property type="match status" value="1"/>
</dbReference>
<protein>
    <recommendedName>
        <fullName evidence="1">DNA (cytosine-5-)-methyltransferase</fullName>
        <ecNumber evidence="1">2.1.1.37</ecNumber>
    </recommendedName>
</protein>
<evidence type="ECO:0000256" key="7">
    <source>
        <dbReference type="PROSITE-ProRule" id="PRU01016"/>
    </source>
</evidence>
<dbReference type="EMBL" id="CP050066">
    <property type="protein sequence ID" value="QIP10909.1"/>
    <property type="molecule type" value="Genomic_DNA"/>
</dbReference>
<feature type="active site" evidence="7">
    <location>
        <position position="150"/>
    </location>
</feature>
<dbReference type="NCBIfam" id="TIGR00675">
    <property type="entry name" value="dcm"/>
    <property type="match status" value="1"/>
</dbReference>
<dbReference type="InterPro" id="IPR050390">
    <property type="entry name" value="C5-Methyltransferase"/>
</dbReference>
<comment type="similarity">
    <text evidence="7 8">Belongs to the class I-like SAM-binding methyltransferase superfamily. C5-methyltransferase family.</text>
</comment>